<keyword evidence="3" id="KW-1185">Reference proteome</keyword>
<dbReference type="InterPro" id="IPR036515">
    <property type="entry name" value="Transposase_17_sf"/>
</dbReference>
<dbReference type="AlphaFoldDB" id="A0A1H9Y2W5"/>
<dbReference type="PANTHER" id="PTHR34322">
    <property type="entry name" value="TRANSPOSASE, Y1_TNP DOMAIN-CONTAINING"/>
    <property type="match status" value="1"/>
</dbReference>
<gene>
    <name evidence="2" type="ORF">SAMN05660429_00045</name>
</gene>
<dbReference type="GO" id="GO:0006313">
    <property type="term" value="P:DNA transposition"/>
    <property type="evidence" value="ECO:0007669"/>
    <property type="project" value="InterPro"/>
</dbReference>
<dbReference type="Pfam" id="PF01797">
    <property type="entry name" value="Y1_Tnp"/>
    <property type="match status" value="1"/>
</dbReference>
<organism evidence="2 3">
    <name type="scientific">Thalassotalea agarivorans</name>
    <name type="common">Thalassomonas agarivorans</name>
    <dbReference type="NCBI Taxonomy" id="349064"/>
    <lineage>
        <taxon>Bacteria</taxon>
        <taxon>Pseudomonadati</taxon>
        <taxon>Pseudomonadota</taxon>
        <taxon>Gammaproteobacteria</taxon>
        <taxon>Alteromonadales</taxon>
        <taxon>Colwelliaceae</taxon>
        <taxon>Thalassotalea</taxon>
    </lineage>
</organism>
<dbReference type="GO" id="GO:0004803">
    <property type="term" value="F:transposase activity"/>
    <property type="evidence" value="ECO:0007669"/>
    <property type="project" value="InterPro"/>
</dbReference>
<reference evidence="2 3" key="1">
    <citation type="submission" date="2016-10" db="EMBL/GenBank/DDBJ databases">
        <authorList>
            <person name="de Groot N.N."/>
        </authorList>
    </citation>
    <scope>NUCLEOTIDE SEQUENCE [LARGE SCALE GENOMIC DNA]</scope>
    <source>
        <strain evidence="2 3">DSM 19706</strain>
    </source>
</reference>
<proteinExistence type="predicted"/>
<evidence type="ECO:0000313" key="2">
    <source>
        <dbReference type="EMBL" id="SES63081.1"/>
    </source>
</evidence>
<dbReference type="Gene3D" id="3.30.70.1290">
    <property type="entry name" value="Transposase IS200-like"/>
    <property type="match status" value="1"/>
</dbReference>
<evidence type="ECO:0000259" key="1">
    <source>
        <dbReference type="SMART" id="SM01321"/>
    </source>
</evidence>
<dbReference type="InterPro" id="IPR002686">
    <property type="entry name" value="Transposase_17"/>
</dbReference>
<dbReference type="RefSeq" id="WP_218139558.1">
    <property type="nucleotide sequence ID" value="NZ_AP027363.1"/>
</dbReference>
<dbReference type="STRING" id="349064.SAMN05660429_00045"/>
<evidence type="ECO:0000313" key="3">
    <source>
        <dbReference type="Proteomes" id="UP000199308"/>
    </source>
</evidence>
<dbReference type="PANTHER" id="PTHR34322:SF2">
    <property type="entry name" value="TRANSPOSASE IS200-LIKE DOMAIN-CONTAINING PROTEIN"/>
    <property type="match status" value="1"/>
</dbReference>
<name>A0A1H9Y2W5_THASX</name>
<dbReference type="Proteomes" id="UP000199308">
    <property type="component" value="Unassembled WGS sequence"/>
</dbReference>
<dbReference type="SUPFAM" id="SSF143422">
    <property type="entry name" value="Transposase IS200-like"/>
    <property type="match status" value="1"/>
</dbReference>
<sequence length="189" mass="22547">MGRPKRNIVAGVPQHIIIRGINKQSCFCENTDFRLYLHRLRINAKELGVAIHAWVLMTNHVHLLCTAPDSRAISKMMQKQNVKYTHYFNKKYERTGTLWEGRFKSIAVEDEFYLFELYRYIEMNPVRAKMVRSPADYAWSSYLINIGEIHSELCTPHVLFQRLCDDTTERTKFYKNYVIERENVWDVHR</sequence>
<accession>A0A1H9Y2W5</accession>
<protein>
    <submittedName>
        <fullName evidence="2">Putative transposase</fullName>
    </submittedName>
</protein>
<dbReference type="GO" id="GO:0003677">
    <property type="term" value="F:DNA binding"/>
    <property type="evidence" value="ECO:0007669"/>
    <property type="project" value="InterPro"/>
</dbReference>
<dbReference type="SMART" id="SM01321">
    <property type="entry name" value="Y1_Tnp"/>
    <property type="match status" value="1"/>
</dbReference>
<dbReference type="EMBL" id="FOHK01000001">
    <property type="protein sequence ID" value="SES63081.1"/>
    <property type="molecule type" value="Genomic_DNA"/>
</dbReference>
<feature type="domain" description="Transposase IS200-like" evidence="1">
    <location>
        <begin position="9"/>
        <end position="124"/>
    </location>
</feature>